<evidence type="ECO:0000259" key="3">
    <source>
        <dbReference type="PROSITE" id="PS51840"/>
    </source>
</evidence>
<feature type="compositionally biased region" description="Low complexity" evidence="2">
    <location>
        <begin position="205"/>
        <end position="220"/>
    </location>
</feature>
<feature type="compositionally biased region" description="Polar residues" evidence="2">
    <location>
        <begin position="908"/>
        <end position="919"/>
    </location>
</feature>
<organism evidence="4 5">
    <name type="scientific">Quillaja saponaria</name>
    <name type="common">Soap bark tree</name>
    <dbReference type="NCBI Taxonomy" id="32244"/>
    <lineage>
        <taxon>Eukaryota</taxon>
        <taxon>Viridiplantae</taxon>
        <taxon>Streptophyta</taxon>
        <taxon>Embryophyta</taxon>
        <taxon>Tracheophyta</taxon>
        <taxon>Spermatophyta</taxon>
        <taxon>Magnoliopsida</taxon>
        <taxon>eudicotyledons</taxon>
        <taxon>Gunneridae</taxon>
        <taxon>Pentapetalae</taxon>
        <taxon>rosids</taxon>
        <taxon>fabids</taxon>
        <taxon>Fabales</taxon>
        <taxon>Quillajaceae</taxon>
        <taxon>Quillaja</taxon>
    </lineage>
</organism>
<feature type="coiled-coil region" evidence="1">
    <location>
        <begin position="408"/>
        <end position="449"/>
    </location>
</feature>
<feature type="coiled-coil region" evidence="1">
    <location>
        <begin position="559"/>
        <end position="632"/>
    </location>
</feature>
<feature type="compositionally biased region" description="Polar residues" evidence="2">
    <location>
        <begin position="284"/>
        <end position="305"/>
    </location>
</feature>
<reference evidence="4" key="1">
    <citation type="journal article" date="2023" name="Science">
        <title>Elucidation of the pathway for biosynthesis of saponin adjuvants from the soapbark tree.</title>
        <authorList>
            <person name="Reed J."/>
            <person name="Orme A."/>
            <person name="El-Demerdash A."/>
            <person name="Owen C."/>
            <person name="Martin L.B.B."/>
            <person name="Misra R.C."/>
            <person name="Kikuchi S."/>
            <person name="Rejzek M."/>
            <person name="Martin A.C."/>
            <person name="Harkess A."/>
            <person name="Leebens-Mack J."/>
            <person name="Louveau T."/>
            <person name="Stephenson M.J."/>
            <person name="Osbourn A."/>
        </authorList>
    </citation>
    <scope>NUCLEOTIDE SEQUENCE</scope>
    <source>
        <strain evidence="4">S10</strain>
    </source>
</reference>
<gene>
    <name evidence="4" type="ORF">O6P43_024202</name>
</gene>
<proteinExistence type="predicted"/>
<comment type="caution">
    <text evidence="4">The sequence shown here is derived from an EMBL/GenBank/DDBJ whole genome shotgun (WGS) entry which is preliminary data.</text>
</comment>
<evidence type="ECO:0000256" key="1">
    <source>
        <dbReference type="SAM" id="Coils"/>
    </source>
</evidence>
<evidence type="ECO:0000313" key="4">
    <source>
        <dbReference type="EMBL" id="KAJ7952337.1"/>
    </source>
</evidence>
<dbReference type="PANTHER" id="PTHR34452">
    <property type="entry name" value="MYOSIN HEAVY CHAIN-RELATED PROTEIN"/>
    <property type="match status" value="1"/>
</dbReference>
<dbReference type="Proteomes" id="UP001163823">
    <property type="component" value="Chromosome 10"/>
</dbReference>
<dbReference type="InterPro" id="IPR019448">
    <property type="entry name" value="NT-C2"/>
</dbReference>
<feature type="coiled-coil region" evidence="1">
    <location>
        <begin position="669"/>
        <end position="703"/>
    </location>
</feature>
<evidence type="ECO:0000256" key="2">
    <source>
        <dbReference type="SAM" id="MobiDB-lite"/>
    </source>
</evidence>
<dbReference type="PROSITE" id="PS51840">
    <property type="entry name" value="C2_NT"/>
    <property type="match status" value="1"/>
</dbReference>
<name>A0AAD7L732_QUISA</name>
<feature type="coiled-coil region" evidence="1">
    <location>
        <begin position="1058"/>
        <end position="1092"/>
    </location>
</feature>
<evidence type="ECO:0000313" key="5">
    <source>
        <dbReference type="Proteomes" id="UP001163823"/>
    </source>
</evidence>
<dbReference type="Pfam" id="PF10358">
    <property type="entry name" value="NT-C2"/>
    <property type="match status" value="1"/>
</dbReference>
<feature type="region of interest" description="Disordered" evidence="2">
    <location>
        <begin position="900"/>
        <end position="921"/>
    </location>
</feature>
<feature type="region of interest" description="Disordered" evidence="2">
    <location>
        <begin position="204"/>
        <end position="225"/>
    </location>
</feature>
<protein>
    <submittedName>
        <fullName evidence="4">Myosin heavy chain-related protein</fullName>
    </submittedName>
</protein>
<feature type="coiled-coil region" evidence="1">
    <location>
        <begin position="497"/>
        <end position="531"/>
    </location>
</feature>
<feature type="region of interest" description="Disordered" evidence="2">
    <location>
        <begin position="237"/>
        <end position="305"/>
    </location>
</feature>
<feature type="domain" description="C2 NT-type" evidence="3">
    <location>
        <begin position="6"/>
        <end position="141"/>
    </location>
</feature>
<keyword evidence="5" id="KW-1185">Reference proteome</keyword>
<feature type="compositionally biased region" description="Polar residues" evidence="2">
    <location>
        <begin position="180"/>
        <end position="189"/>
    </location>
</feature>
<keyword evidence="1" id="KW-0175">Coiled coil</keyword>
<feature type="region of interest" description="Disordered" evidence="2">
    <location>
        <begin position="168"/>
        <end position="192"/>
    </location>
</feature>
<dbReference type="EMBL" id="JARAOO010000010">
    <property type="protein sequence ID" value="KAJ7952337.1"/>
    <property type="molecule type" value="Genomic_DNA"/>
</dbReference>
<dbReference type="AlphaFoldDB" id="A0AAD7L732"/>
<feature type="coiled-coil region" evidence="1">
    <location>
        <begin position="747"/>
        <end position="896"/>
    </location>
</feature>
<dbReference type="Gene3D" id="1.10.287.1490">
    <property type="match status" value="1"/>
</dbReference>
<accession>A0AAD7L732</accession>
<dbReference type="PANTHER" id="PTHR34452:SF7">
    <property type="entry name" value="MYOSIN HEAVY CHAIN-RELATED PROTEIN"/>
    <property type="match status" value="1"/>
</dbReference>
<sequence length="1109" mass="125787">MFKSARWRGEKNRIKAVFKLQFHVTQVLQPAVDALTLSIIPGYVGKPTTRLEKTTVRDGSCRWENPIYETVKFIQDPKTGKINERIYYFAVSTGLSKAGFFKEVSIDFADYAEATKSSSVSFPLKSSHCDAVLHVQIERIHENTDKREVEEYEDVKIKSHDRSLKSLLSNGIGDTDESAENNSTEQDASTKGIAQRVQLTANCRSSSGSDITLSSSESSSGLTTPRELGVKNATIHQDPAGADSSLSHPSEPHKPVANASTPVNEEHLRSHWGCSADSDHGLSTDDSTNSSHDALQRQRSQQSSDIEIDKLKAELAVLARQVDLSDLELQTLRKQIIKESKRGQDLSKEIIALKEEKDAFKMECKKLKSFQKCMDEAKSRDKSQLESEDLRTLVVEIRQELNYEKDLNANLRLQLQKTQESNAELILAVQDLDEMLGQKNREISNLANKSESCKSSQELSGKISKCESDDDEEQKALEELVKEHSNAKGTHYLERKIGDLHSEIEIYRRDKDELEMQMEQLALDYEILKQENHDITYQLEQSQLQEQMQYECSSPAAAVNDLESHIESLEHELKKQSKEFSDSLSTIKELETHIKSLEEEMEKQAQGFEADLDALTRAKVEQEQRAILAEEALRKSRLKNVSTAEKLQEEFRRLSVQMASTFDANEKVAMKALTEASELHSQKNQLEEMLQDVREELQSVKEGYGAKLLELSNQIDTKTHQIEQTLLEIESRSKQIEHLDKCQEEISLNFSKEIEVLKAENERLTADITCPSEHAEQKENLRADLELMKKSINESELLIQRGKIERNELVSTIAIVKKETDKLVEEVNRMKHLKDEKDAMVRSLQSELETIKAQCTDMKHSLFDDEVEKEKLRKQAIQLKSELKKKDEIITNIEKKFKDSNGRAELSDGNSTTPKNQKSAPLAHNLKEVATLRERIKNLEGQIKLKEAALETSTNSFLEKEKDLHNKIEELESRAEEFIQSSALQKVADDSSFITSNGSRSAEVRNTVEYLNGTKCGFGENGDAMSSIKSDEILPEKEPKTSMIDTSDDGLGDLLTELASLKEGKKIMESELKDMQQRYSEISLKFAEVEGERQKLVMTVRYLKNTKKS</sequence>
<feature type="coiled-coil region" evidence="1">
    <location>
        <begin position="922"/>
        <end position="981"/>
    </location>
</feature>